<dbReference type="InterPro" id="IPR042277">
    <property type="entry name" value="IST1-like"/>
</dbReference>
<dbReference type="Gene3D" id="1.20.1260.60">
    <property type="entry name" value="Vacuolar protein sorting-associated protein Ist1"/>
    <property type="match status" value="1"/>
</dbReference>
<dbReference type="InterPro" id="IPR005061">
    <property type="entry name" value="Ist1"/>
</dbReference>
<protein>
    <recommendedName>
        <fullName evidence="5">IST1-like protein</fullName>
    </recommendedName>
</protein>
<evidence type="ECO:0000256" key="1">
    <source>
        <dbReference type="ARBA" id="ARBA00005536"/>
    </source>
</evidence>
<evidence type="ECO:0008006" key="5">
    <source>
        <dbReference type="Google" id="ProtNLM"/>
    </source>
</evidence>
<gene>
    <name evidence="3" type="ORF">VNO80_11908</name>
</gene>
<comment type="caution">
    <text evidence="3">The sequence shown here is derived from an EMBL/GenBank/DDBJ whole genome shotgun (WGS) entry which is preliminary data.</text>
</comment>
<name>A0AAN9NG12_PHACN</name>
<feature type="compositionally biased region" description="Basic and acidic residues" evidence="2">
    <location>
        <begin position="167"/>
        <end position="184"/>
    </location>
</feature>
<evidence type="ECO:0000313" key="3">
    <source>
        <dbReference type="EMBL" id="KAK7369862.1"/>
    </source>
</evidence>
<sequence length="232" mass="25744">MKHALFCCTVGKLVMVEHVMMEKKTMGAYHLIQIYCELITAHIPELVDVRKHLMARYGKEFVSEAVELRPDCGLVQKLSTRAPDGPTKIRILIEIAEEYNVKWQPSLEENDEKLSHHLLVGLKDDPLSKASESSCSGLGVKSSRVSYESKDQKVSFKDNWGSSSEHGSAEHAASKPGSEPRNEETVTLSARVQPSSSLTKAMIPDKEETSKPLSCNEDIPSKEKAQHVLACL</sequence>
<feature type="compositionally biased region" description="Polar residues" evidence="2">
    <location>
        <begin position="185"/>
        <end position="199"/>
    </location>
</feature>
<reference evidence="3 4" key="1">
    <citation type="submission" date="2024-01" db="EMBL/GenBank/DDBJ databases">
        <title>The genomes of 5 underutilized Papilionoideae crops provide insights into root nodulation and disease resistanc.</title>
        <authorList>
            <person name="Jiang F."/>
        </authorList>
    </citation>
    <scope>NUCLEOTIDE SEQUENCE [LARGE SCALE GENOMIC DNA]</scope>
    <source>
        <strain evidence="3">JINMINGXINNONG_FW02</strain>
        <tissue evidence="3">Leaves</tissue>
    </source>
</reference>
<evidence type="ECO:0000313" key="4">
    <source>
        <dbReference type="Proteomes" id="UP001374584"/>
    </source>
</evidence>
<keyword evidence="4" id="KW-1185">Reference proteome</keyword>
<dbReference type="Pfam" id="PF03398">
    <property type="entry name" value="Ist1"/>
    <property type="match status" value="1"/>
</dbReference>
<evidence type="ECO:0000256" key="2">
    <source>
        <dbReference type="SAM" id="MobiDB-lite"/>
    </source>
</evidence>
<organism evidence="3 4">
    <name type="scientific">Phaseolus coccineus</name>
    <name type="common">Scarlet runner bean</name>
    <name type="synonym">Phaseolus multiflorus</name>
    <dbReference type="NCBI Taxonomy" id="3886"/>
    <lineage>
        <taxon>Eukaryota</taxon>
        <taxon>Viridiplantae</taxon>
        <taxon>Streptophyta</taxon>
        <taxon>Embryophyta</taxon>
        <taxon>Tracheophyta</taxon>
        <taxon>Spermatophyta</taxon>
        <taxon>Magnoliopsida</taxon>
        <taxon>eudicotyledons</taxon>
        <taxon>Gunneridae</taxon>
        <taxon>Pentapetalae</taxon>
        <taxon>rosids</taxon>
        <taxon>fabids</taxon>
        <taxon>Fabales</taxon>
        <taxon>Fabaceae</taxon>
        <taxon>Papilionoideae</taxon>
        <taxon>50 kb inversion clade</taxon>
        <taxon>NPAAA clade</taxon>
        <taxon>indigoferoid/millettioid clade</taxon>
        <taxon>Phaseoleae</taxon>
        <taxon>Phaseolus</taxon>
    </lineage>
</organism>
<comment type="similarity">
    <text evidence="1">Belongs to the IST1 family.</text>
</comment>
<dbReference type="AlphaFoldDB" id="A0AAN9NG12"/>
<dbReference type="PANTHER" id="PTHR12161:SF13">
    <property type="entry name" value="REGULATOR OF VPS4 ACTIVITY IN THE MVB PATHWAY PROTEIN"/>
    <property type="match status" value="1"/>
</dbReference>
<dbReference type="PANTHER" id="PTHR12161">
    <property type="entry name" value="IST1 FAMILY MEMBER"/>
    <property type="match status" value="1"/>
</dbReference>
<dbReference type="Proteomes" id="UP001374584">
    <property type="component" value="Unassembled WGS sequence"/>
</dbReference>
<proteinExistence type="inferred from homology"/>
<dbReference type="EMBL" id="JAYMYR010000004">
    <property type="protein sequence ID" value="KAK7369862.1"/>
    <property type="molecule type" value="Genomic_DNA"/>
</dbReference>
<feature type="region of interest" description="Disordered" evidence="2">
    <location>
        <begin position="155"/>
        <end position="227"/>
    </location>
</feature>
<accession>A0AAN9NG12</accession>
<dbReference type="GO" id="GO:0015031">
    <property type="term" value="P:protein transport"/>
    <property type="evidence" value="ECO:0007669"/>
    <property type="project" value="InterPro"/>
</dbReference>